<keyword evidence="3 14" id="KW-0444">Lipid biosynthesis</keyword>
<dbReference type="VEuPathDB" id="FungiDB:BO70DRAFT_359813"/>
<keyword evidence="8 15" id="KW-1133">Transmembrane helix</keyword>
<comment type="subcellular location">
    <subcellularLocation>
        <location evidence="1">Membrane</location>
        <topology evidence="1">Multi-pass membrane protein</topology>
    </subcellularLocation>
</comment>
<evidence type="ECO:0000256" key="13">
    <source>
        <dbReference type="ARBA" id="ARBA00023160"/>
    </source>
</evidence>
<keyword evidence="6 14" id="KW-0479">Metal-binding</keyword>
<keyword evidence="9 14" id="KW-0560">Oxidoreductase</keyword>
<gene>
    <name evidence="17" type="ORF">BO70DRAFT_359813</name>
</gene>
<dbReference type="Gene3D" id="3.10.120.10">
    <property type="entry name" value="Cytochrome b5-like heme/steroid binding domain"/>
    <property type="match status" value="1"/>
</dbReference>
<evidence type="ECO:0000256" key="14">
    <source>
        <dbReference type="PIRNR" id="PIRNR000345"/>
    </source>
</evidence>
<evidence type="ECO:0000313" key="18">
    <source>
        <dbReference type="Proteomes" id="UP000247233"/>
    </source>
</evidence>
<comment type="cofactor">
    <cofactor evidence="14">
        <name>Fe(2+)</name>
        <dbReference type="ChEBI" id="CHEBI:29033"/>
    </cofactor>
    <text evidence="14">Expected to bind 2 Fe(2+) ions per subunit.</text>
</comment>
<evidence type="ECO:0000256" key="4">
    <source>
        <dbReference type="ARBA" id="ARBA00022617"/>
    </source>
</evidence>
<accession>A0A317WPD9</accession>
<dbReference type="Pfam" id="PF00173">
    <property type="entry name" value="Cyt-b5"/>
    <property type="match status" value="1"/>
</dbReference>
<evidence type="ECO:0000256" key="6">
    <source>
        <dbReference type="ARBA" id="ARBA00022723"/>
    </source>
</evidence>
<dbReference type="PRINTS" id="PR00075">
    <property type="entry name" value="FACDDSATRASE"/>
</dbReference>
<reference evidence="17 18" key="1">
    <citation type="submission" date="2016-12" db="EMBL/GenBank/DDBJ databases">
        <title>The genomes of Aspergillus section Nigri reveals drivers in fungal speciation.</title>
        <authorList>
            <consortium name="DOE Joint Genome Institute"/>
            <person name="Vesth T.C."/>
            <person name="Nybo J."/>
            <person name="Theobald S."/>
            <person name="Brandl J."/>
            <person name="Frisvad J.C."/>
            <person name="Nielsen K.F."/>
            <person name="Lyhne E.K."/>
            <person name="Kogle M.E."/>
            <person name="Kuo A."/>
            <person name="Riley R."/>
            <person name="Clum A."/>
            <person name="Nolan M."/>
            <person name="Lipzen A."/>
            <person name="Salamov A."/>
            <person name="Henrissat B."/>
            <person name="Wiebenga A."/>
            <person name="De Vries R.P."/>
            <person name="Grigoriev I.V."/>
            <person name="Mortensen U.H."/>
            <person name="Andersen M.R."/>
            <person name="Baker S.E."/>
        </authorList>
    </citation>
    <scope>NUCLEOTIDE SEQUENCE [LARGE SCALE GENOMIC DNA]</scope>
    <source>
        <strain evidence="17 18">CBS 117.55</strain>
    </source>
</reference>
<dbReference type="SUPFAM" id="SSF55856">
    <property type="entry name" value="Cytochrome b5-like heme/steroid binding domain"/>
    <property type="match status" value="1"/>
</dbReference>
<dbReference type="OrthoDB" id="10260134at2759"/>
<dbReference type="PROSITE" id="PS00476">
    <property type="entry name" value="FATTY_ACID_DESATUR_1"/>
    <property type="match status" value="1"/>
</dbReference>
<protein>
    <recommendedName>
        <fullName evidence="14">Acyl-CoA desaturase</fullName>
        <ecNumber evidence="14">1.14.19.1</ecNumber>
    </recommendedName>
</protein>
<evidence type="ECO:0000256" key="8">
    <source>
        <dbReference type="ARBA" id="ARBA00022989"/>
    </source>
</evidence>
<dbReference type="CDD" id="cd03505">
    <property type="entry name" value="Delta9-FADS-like"/>
    <property type="match status" value="1"/>
</dbReference>
<dbReference type="STRING" id="1448321.A0A317WPD9"/>
<keyword evidence="18" id="KW-1185">Reference proteome</keyword>
<comment type="similarity">
    <text evidence="2 14">Belongs to the fatty acid desaturase type 1 family.</text>
</comment>
<dbReference type="PROSITE" id="PS00191">
    <property type="entry name" value="CYTOCHROME_B5_1"/>
    <property type="match status" value="1"/>
</dbReference>
<dbReference type="GO" id="GO:0006636">
    <property type="term" value="P:unsaturated fatty acid biosynthetic process"/>
    <property type="evidence" value="ECO:0007669"/>
    <property type="project" value="UniProtKB-UniRule"/>
</dbReference>
<keyword evidence="14" id="KW-0813">Transport</keyword>
<evidence type="ECO:0000256" key="7">
    <source>
        <dbReference type="ARBA" id="ARBA00022832"/>
    </source>
</evidence>
<dbReference type="GO" id="GO:0004768">
    <property type="term" value="F:stearoyl-CoA 9-desaturase activity"/>
    <property type="evidence" value="ECO:0007669"/>
    <property type="project" value="UniProtKB-UniRule"/>
</dbReference>
<dbReference type="AlphaFoldDB" id="A0A317WPD9"/>
<proteinExistence type="inferred from homology"/>
<dbReference type="InterPro" id="IPR036400">
    <property type="entry name" value="Cyt_B5-like_heme/steroid_sf"/>
</dbReference>
<dbReference type="PANTHER" id="PTHR11351">
    <property type="entry name" value="ACYL-COA DESATURASE"/>
    <property type="match status" value="1"/>
</dbReference>
<dbReference type="GeneID" id="37064865"/>
<dbReference type="GO" id="GO:0020037">
    <property type="term" value="F:heme binding"/>
    <property type="evidence" value="ECO:0007669"/>
    <property type="project" value="InterPro"/>
</dbReference>
<dbReference type="InterPro" id="IPR001199">
    <property type="entry name" value="Cyt_B5-like_heme/steroid-bd"/>
</dbReference>
<evidence type="ECO:0000256" key="15">
    <source>
        <dbReference type="SAM" id="Phobius"/>
    </source>
</evidence>
<evidence type="ECO:0000256" key="12">
    <source>
        <dbReference type="ARBA" id="ARBA00023136"/>
    </source>
</evidence>
<keyword evidence="7 14" id="KW-0276">Fatty acid metabolism</keyword>
<evidence type="ECO:0000259" key="16">
    <source>
        <dbReference type="PROSITE" id="PS50255"/>
    </source>
</evidence>
<organism evidence="17 18">
    <name type="scientific">Aspergillus heteromorphus CBS 117.55</name>
    <dbReference type="NCBI Taxonomy" id="1448321"/>
    <lineage>
        <taxon>Eukaryota</taxon>
        <taxon>Fungi</taxon>
        <taxon>Dikarya</taxon>
        <taxon>Ascomycota</taxon>
        <taxon>Pezizomycotina</taxon>
        <taxon>Eurotiomycetes</taxon>
        <taxon>Eurotiomycetidae</taxon>
        <taxon>Eurotiales</taxon>
        <taxon>Aspergillaceae</taxon>
        <taxon>Aspergillus</taxon>
        <taxon>Aspergillus subgen. Circumdati</taxon>
    </lineage>
</organism>
<dbReference type="EMBL" id="MSFL01000005">
    <property type="protein sequence ID" value="PWY88374.1"/>
    <property type="molecule type" value="Genomic_DNA"/>
</dbReference>
<feature type="transmembrane region" description="Helical" evidence="15">
    <location>
        <begin position="28"/>
        <end position="45"/>
    </location>
</feature>
<keyword evidence="13 14" id="KW-0275">Fatty acid biosynthesis</keyword>
<dbReference type="InterPro" id="IPR001522">
    <property type="entry name" value="FADS-1_CS"/>
</dbReference>
<feature type="transmembrane region" description="Helical" evidence="15">
    <location>
        <begin position="52"/>
        <end position="71"/>
    </location>
</feature>
<comment type="catalytic activity">
    <reaction evidence="14">
        <text>octadecanoyl-CoA + 2 Fe(II)-[cytochrome b5] + O2 + 2 H(+) = (9Z)-octadecenoyl-CoA + 2 Fe(III)-[cytochrome b5] + 2 H2O</text>
        <dbReference type="Rhea" id="RHEA:19721"/>
        <dbReference type="Rhea" id="RHEA-COMP:10438"/>
        <dbReference type="Rhea" id="RHEA-COMP:10439"/>
        <dbReference type="ChEBI" id="CHEBI:15377"/>
        <dbReference type="ChEBI" id="CHEBI:15378"/>
        <dbReference type="ChEBI" id="CHEBI:15379"/>
        <dbReference type="ChEBI" id="CHEBI:29033"/>
        <dbReference type="ChEBI" id="CHEBI:29034"/>
        <dbReference type="ChEBI" id="CHEBI:57387"/>
        <dbReference type="ChEBI" id="CHEBI:57394"/>
        <dbReference type="EC" id="1.14.19.1"/>
    </reaction>
</comment>
<dbReference type="GO" id="GO:0005506">
    <property type="term" value="F:iron ion binding"/>
    <property type="evidence" value="ECO:0007669"/>
    <property type="project" value="TreeGrafter"/>
</dbReference>
<dbReference type="PROSITE" id="PS50255">
    <property type="entry name" value="CYTOCHROME_B5_2"/>
    <property type="match status" value="1"/>
</dbReference>
<dbReference type="PIRSF" id="PIRSF000345">
    <property type="entry name" value="OLE1"/>
    <property type="match status" value="1"/>
</dbReference>
<dbReference type="EC" id="1.14.19.1" evidence="14"/>
<keyword evidence="11 14" id="KW-0443">Lipid metabolism</keyword>
<feature type="transmembrane region" description="Helical" evidence="15">
    <location>
        <begin position="165"/>
        <end position="185"/>
    </location>
</feature>
<dbReference type="RefSeq" id="XP_025401910.1">
    <property type="nucleotide sequence ID" value="XM_025542628.1"/>
</dbReference>
<dbReference type="InterPro" id="IPR015876">
    <property type="entry name" value="Acyl-CoA_DS"/>
</dbReference>
<dbReference type="GO" id="GO:0005789">
    <property type="term" value="C:endoplasmic reticulum membrane"/>
    <property type="evidence" value="ECO:0007669"/>
    <property type="project" value="TreeGrafter"/>
</dbReference>
<evidence type="ECO:0000256" key="10">
    <source>
        <dbReference type="ARBA" id="ARBA00023004"/>
    </source>
</evidence>
<evidence type="ECO:0000256" key="1">
    <source>
        <dbReference type="ARBA" id="ARBA00004141"/>
    </source>
</evidence>
<evidence type="ECO:0000313" key="17">
    <source>
        <dbReference type="EMBL" id="PWY88374.1"/>
    </source>
</evidence>
<feature type="transmembrane region" description="Helical" evidence="15">
    <location>
        <begin position="83"/>
        <end position="104"/>
    </location>
</feature>
<evidence type="ECO:0000256" key="5">
    <source>
        <dbReference type="ARBA" id="ARBA00022692"/>
    </source>
</evidence>
<keyword evidence="5 15" id="KW-0812">Transmembrane</keyword>
<evidence type="ECO:0000256" key="3">
    <source>
        <dbReference type="ARBA" id="ARBA00022516"/>
    </source>
</evidence>
<name>A0A317WPD9_9EURO</name>
<comment type="function">
    <text evidence="14">Stearoyl-CoA desaturase that utilizes O(2) and electrons from reduced cytochrome b5 to introduce the first double bond into saturated fatty acyl-CoA substrates.</text>
</comment>
<dbReference type="SMART" id="SM01117">
    <property type="entry name" value="Cyt-b5"/>
    <property type="match status" value="1"/>
</dbReference>
<sequence>MSDNTQNAHQKGEPVEAGWLKRIHWPKLTILVIVPALAFLMVPFVPLQAKTLVLSVVYYFITGIAITAGYHRLWAHRAYSASMPVRIMLAAFGAGAVEGTILRWSSEHRAHHRYTDTDQDPYNVKKGFLHAHILWLILRHPRKKTHVDMSDLHNDPVVKWQHEHYLLAMAVMAFGVPSLIAGLGWGDFYGGLLYAGILRYFFVNQATFCVNSLAHYLGEQPYGDGRSARNHLVTALITFGEGYHNFHHEFPGDYRNGIEWYDYDPTKWVIRALAGLGLVNRMKRFRQNEIEKRRVQQGYKALEKERARLDWGPELGQLPVMEWCEYQGAVRTGKALLVVEGVVHDVSGFMAEHPGGETMIQRMLGKDSTSMFNGGLYAHSDTARNVLSTMRVAVLRGGGEVEVWKDHEGLGISGESR</sequence>
<comment type="caution">
    <text evidence="17">The sequence shown here is derived from an EMBL/GenBank/DDBJ whole genome shotgun (WGS) entry which is preliminary data.</text>
</comment>
<keyword evidence="10 14" id="KW-0408">Iron</keyword>
<evidence type="ECO:0000256" key="11">
    <source>
        <dbReference type="ARBA" id="ARBA00023098"/>
    </source>
</evidence>
<evidence type="ECO:0000256" key="9">
    <source>
        <dbReference type="ARBA" id="ARBA00023002"/>
    </source>
</evidence>
<dbReference type="Pfam" id="PF00487">
    <property type="entry name" value="FA_desaturase"/>
    <property type="match status" value="1"/>
</dbReference>
<keyword evidence="4 14" id="KW-0349">Heme</keyword>
<keyword evidence="12 15" id="KW-0472">Membrane</keyword>
<dbReference type="InterPro" id="IPR009160">
    <property type="entry name" value="Acyl-CoA_deSatase_haem/ster-bd"/>
</dbReference>
<dbReference type="Proteomes" id="UP000247233">
    <property type="component" value="Unassembled WGS sequence"/>
</dbReference>
<dbReference type="PANTHER" id="PTHR11351:SF31">
    <property type="entry name" value="DESATURASE 1, ISOFORM A-RELATED"/>
    <property type="match status" value="1"/>
</dbReference>
<feature type="domain" description="Cytochrome b5 heme-binding" evidence="16">
    <location>
        <begin position="337"/>
        <end position="396"/>
    </location>
</feature>
<keyword evidence="14" id="KW-0249">Electron transport</keyword>
<dbReference type="InterPro" id="IPR018506">
    <property type="entry name" value="Cyt_B5_heme-BS"/>
</dbReference>
<dbReference type="InterPro" id="IPR005804">
    <property type="entry name" value="FA_desaturase_dom"/>
</dbReference>
<evidence type="ECO:0000256" key="2">
    <source>
        <dbReference type="ARBA" id="ARBA00009295"/>
    </source>
</evidence>